<dbReference type="OrthoDB" id="18996at2759"/>
<dbReference type="EMBL" id="CAJNIZ010003805">
    <property type="protein sequence ID" value="CAE7226153.1"/>
    <property type="molecule type" value="Genomic_DNA"/>
</dbReference>
<accession>A0A812KBE3</accession>
<dbReference type="PANTHER" id="PTHR43058:SF1">
    <property type="entry name" value="DUF427 DOMAIN-CONTAINING PROTEIN"/>
    <property type="match status" value="1"/>
</dbReference>
<comment type="caution">
    <text evidence="2">The sequence shown here is derived from an EMBL/GenBank/DDBJ whole genome shotgun (WGS) entry which is preliminary data.</text>
</comment>
<dbReference type="Proteomes" id="UP000649617">
    <property type="component" value="Unassembled WGS sequence"/>
</dbReference>
<dbReference type="Gene3D" id="2.170.150.40">
    <property type="entry name" value="Domain of unknown function (DUF427)"/>
    <property type="match status" value="1"/>
</dbReference>
<feature type="domain" description="DUF427" evidence="1">
    <location>
        <begin position="150"/>
        <end position="241"/>
    </location>
</feature>
<dbReference type="AlphaFoldDB" id="A0A812KBE3"/>
<dbReference type="Pfam" id="PF04248">
    <property type="entry name" value="NTP_transf_9"/>
    <property type="match status" value="1"/>
</dbReference>
<evidence type="ECO:0000313" key="3">
    <source>
        <dbReference type="Proteomes" id="UP000649617"/>
    </source>
</evidence>
<reference evidence="2" key="1">
    <citation type="submission" date="2021-02" db="EMBL/GenBank/DDBJ databases">
        <authorList>
            <person name="Dougan E. K."/>
            <person name="Rhodes N."/>
            <person name="Thang M."/>
            <person name="Chan C."/>
        </authorList>
    </citation>
    <scope>NUCLEOTIDE SEQUENCE</scope>
</reference>
<gene>
    <name evidence="2" type="ORF">SPIL2461_LOCUS3212</name>
</gene>
<evidence type="ECO:0000259" key="1">
    <source>
        <dbReference type="Pfam" id="PF04248"/>
    </source>
</evidence>
<protein>
    <recommendedName>
        <fullName evidence="1">DUF427 domain-containing protein</fullName>
    </recommendedName>
</protein>
<organism evidence="2 3">
    <name type="scientific">Symbiodinium pilosum</name>
    <name type="common">Dinoflagellate</name>
    <dbReference type="NCBI Taxonomy" id="2952"/>
    <lineage>
        <taxon>Eukaryota</taxon>
        <taxon>Sar</taxon>
        <taxon>Alveolata</taxon>
        <taxon>Dinophyceae</taxon>
        <taxon>Suessiales</taxon>
        <taxon>Symbiodiniaceae</taxon>
        <taxon>Symbiodinium</taxon>
    </lineage>
</organism>
<dbReference type="InterPro" id="IPR038694">
    <property type="entry name" value="DUF427_sf"/>
</dbReference>
<dbReference type="PANTHER" id="PTHR43058">
    <property type="entry name" value="SLR0655 PROTEIN"/>
    <property type="match status" value="1"/>
</dbReference>
<evidence type="ECO:0000313" key="2">
    <source>
        <dbReference type="EMBL" id="CAE7226153.1"/>
    </source>
</evidence>
<proteinExistence type="predicted"/>
<dbReference type="InterPro" id="IPR007361">
    <property type="entry name" value="DUF427"/>
</dbReference>
<name>A0A812KBE3_SYMPI</name>
<keyword evidence="3" id="KW-1185">Reference proteome</keyword>
<sequence length="283" mass="30933">MASPQLAERESRLEFRSFRVHTSCFFMKGVPMSDSQHTTNWPDLAVGLFDRLTGRQAEINYQFADMHLSVPSGVGPEAKHAEWVLNGSISVSTSDGPRRLPPPRLLLSLLRSRALLRVLPPGASVGVEFGGESVWDYPRPPAIERCGRRIRIVFAGVTIVDTCESHRVLETSHPPVFYVPLSPQLAEHLTPAGGGSFCEWKGGASYFDLRVGQQVAEQAAWGYPRPSQRFAAIAGCVAFYPGRVDACYVDDQLVTPQPGGFYGGWITDDIVGPFKGGPGSMGW</sequence>